<comment type="catalytic activity">
    <reaction evidence="9">
        <text>3 propionate 3-nitronate + 3 O2 + H2O = 3 3-oxopropanoate + 2 nitrate + nitrite + H2O2 + 3 H(+)</text>
        <dbReference type="Rhea" id="RHEA:57332"/>
        <dbReference type="ChEBI" id="CHEBI:15377"/>
        <dbReference type="ChEBI" id="CHEBI:15378"/>
        <dbReference type="ChEBI" id="CHEBI:15379"/>
        <dbReference type="ChEBI" id="CHEBI:16240"/>
        <dbReference type="ChEBI" id="CHEBI:16301"/>
        <dbReference type="ChEBI" id="CHEBI:17632"/>
        <dbReference type="ChEBI" id="CHEBI:33190"/>
        <dbReference type="ChEBI" id="CHEBI:136067"/>
    </reaction>
</comment>
<reference evidence="10 11" key="1">
    <citation type="submission" date="2016-01" db="EMBL/GenBank/DDBJ databases">
        <title>The new phylogeny of the genus Mycobacterium.</title>
        <authorList>
            <person name="Tarcisio F."/>
            <person name="Conor M."/>
            <person name="Antonella G."/>
            <person name="Elisabetta G."/>
            <person name="Giulia F.S."/>
            <person name="Sara T."/>
            <person name="Anna F."/>
            <person name="Clotilde B."/>
            <person name="Roberto B."/>
            <person name="Veronica D.S."/>
            <person name="Fabio R."/>
            <person name="Monica P."/>
            <person name="Olivier J."/>
            <person name="Enrico T."/>
            <person name="Nicola S."/>
        </authorList>
    </citation>
    <scope>NUCLEOTIDE SEQUENCE [LARGE SCALE GENOMIC DNA]</scope>
    <source>
        <strain evidence="10 11">DSM 44153</strain>
    </source>
</reference>
<evidence type="ECO:0000256" key="3">
    <source>
        <dbReference type="ARBA" id="ARBA00022575"/>
    </source>
</evidence>
<proteinExistence type="inferred from homology"/>
<keyword evidence="10" id="KW-0223">Dioxygenase</keyword>
<dbReference type="GO" id="GO:0051213">
    <property type="term" value="F:dioxygenase activity"/>
    <property type="evidence" value="ECO:0007669"/>
    <property type="project" value="UniProtKB-KW"/>
</dbReference>
<sequence>MAGGPSTPELAAAVSEAGGLGFLAGGYLSAERFAETIEAARALTSGPLAVNVFVPQQDRSDADEVQRYCDELAVWAEHYGAQVGTPRPGDDDGWAAKLDVIADLAPEVASFTFGCPPAAVLDRLRQRGVLTLVTVTSAPEAAQAVRAGADGLVVQGPGAGGHRGTFRTGDEPGAAPLATLLDRVRAVTDLPLIAAGGLGSAADVAAVRAGGAVAAQVGTVLLLTEEAGTNPVHRAALQNPAFSATVVTRAFSGRYARSLVNDFTRRFDPIAPPAYPELQHLTAPIRKAAVAAGDPQGASLWAGTAHAAARAGSAGEIVAGLAAGE</sequence>
<keyword evidence="11" id="KW-1185">Reference proteome</keyword>
<keyword evidence="4" id="KW-0285">Flavoprotein</keyword>
<evidence type="ECO:0000256" key="6">
    <source>
        <dbReference type="ARBA" id="ARBA00023002"/>
    </source>
</evidence>
<evidence type="ECO:0000256" key="1">
    <source>
        <dbReference type="ARBA" id="ARBA00001917"/>
    </source>
</evidence>
<comment type="caution">
    <text evidence="10">The sequence shown here is derived from an EMBL/GenBank/DDBJ whole genome shotgun (WGS) entry which is preliminary data.</text>
</comment>
<dbReference type="STRING" id="1798.AWC30_14580"/>
<dbReference type="Pfam" id="PF03060">
    <property type="entry name" value="NMO"/>
    <property type="match status" value="1"/>
</dbReference>
<gene>
    <name evidence="10" type="ORF">AWC30_14580</name>
</gene>
<dbReference type="PANTHER" id="PTHR42747">
    <property type="entry name" value="NITRONATE MONOOXYGENASE-RELATED"/>
    <property type="match status" value="1"/>
</dbReference>
<dbReference type="GO" id="GO:0009636">
    <property type="term" value="P:response to toxic substance"/>
    <property type="evidence" value="ECO:0007669"/>
    <property type="project" value="UniProtKB-KW"/>
</dbReference>
<evidence type="ECO:0000256" key="9">
    <source>
        <dbReference type="ARBA" id="ARBA00049401"/>
    </source>
</evidence>
<evidence type="ECO:0000256" key="2">
    <source>
        <dbReference type="ARBA" id="ARBA00009881"/>
    </source>
</evidence>
<keyword evidence="6" id="KW-0560">Oxidoreductase</keyword>
<dbReference type="Gene3D" id="3.20.20.70">
    <property type="entry name" value="Aldolase class I"/>
    <property type="match status" value="1"/>
</dbReference>
<protein>
    <recommendedName>
        <fullName evidence="8">Propionate 3-nitronate monooxygenase</fullName>
    </recommendedName>
</protein>
<keyword evidence="7" id="KW-0503">Monooxygenase</keyword>
<evidence type="ECO:0000313" key="11">
    <source>
        <dbReference type="Proteomes" id="UP000193090"/>
    </source>
</evidence>
<dbReference type="InterPro" id="IPR004136">
    <property type="entry name" value="NMO"/>
</dbReference>
<comment type="cofactor">
    <cofactor evidence="1">
        <name>FMN</name>
        <dbReference type="ChEBI" id="CHEBI:58210"/>
    </cofactor>
</comment>
<dbReference type="GO" id="GO:0018580">
    <property type="term" value="F:nitronate monooxygenase activity"/>
    <property type="evidence" value="ECO:0007669"/>
    <property type="project" value="InterPro"/>
</dbReference>
<name>A0A1X2EHT8_9MYCO</name>
<dbReference type="Proteomes" id="UP000193090">
    <property type="component" value="Unassembled WGS sequence"/>
</dbReference>
<organism evidence="10 11">
    <name type="scientific">Mycolicibacillus trivialis</name>
    <dbReference type="NCBI Taxonomy" id="1798"/>
    <lineage>
        <taxon>Bacteria</taxon>
        <taxon>Bacillati</taxon>
        <taxon>Actinomycetota</taxon>
        <taxon>Actinomycetes</taxon>
        <taxon>Mycobacteriales</taxon>
        <taxon>Mycobacteriaceae</taxon>
        <taxon>Mycolicibacillus</taxon>
    </lineage>
</organism>
<accession>A0A1X2EHT8</accession>
<evidence type="ECO:0000256" key="5">
    <source>
        <dbReference type="ARBA" id="ARBA00022643"/>
    </source>
</evidence>
<dbReference type="InterPro" id="IPR013785">
    <property type="entry name" value="Aldolase_TIM"/>
</dbReference>
<evidence type="ECO:0000256" key="7">
    <source>
        <dbReference type="ARBA" id="ARBA00023033"/>
    </source>
</evidence>
<dbReference type="SUPFAM" id="SSF51412">
    <property type="entry name" value="Inosine monophosphate dehydrogenase (IMPDH)"/>
    <property type="match status" value="1"/>
</dbReference>
<dbReference type="CDD" id="cd04730">
    <property type="entry name" value="NPD_like"/>
    <property type="match status" value="1"/>
</dbReference>
<dbReference type="EMBL" id="LQPZ01000040">
    <property type="protein sequence ID" value="ORX01148.1"/>
    <property type="molecule type" value="Genomic_DNA"/>
</dbReference>
<evidence type="ECO:0000313" key="10">
    <source>
        <dbReference type="EMBL" id="ORX01148.1"/>
    </source>
</evidence>
<dbReference type="PANTHER" id="PTHR42747:SF3">
    <property type="entry name" value="NITRONATE MONOOXYGENASE-RELATED"/>
    <property type="match status" value="1"/>
</dbReference>
<keyword evidence="5" id="KW-0288">FMN</keyword>
<dbReference type="AlphaFoldDB" id="A0A1X2EHT8"/>
<comment type="similarity">
    <text evidence="2">Belongs to the nitronate monooxygenase family. NMO class I subfamily.</text>
</comment>
<keyword evidence="3" id="KW-0216">Detoxification</keyword>
<evidence type="ECO:0000256" key="8">
    <source>
        <dbReference type="ARBA" id="ARBA00031155"/>
    </source>
</evidence>
<evidence type="ECO:0000256" key="4">
    <source>
        <dbReference type="ARBA" id="ARBA00022630"/>
    </source>
</evidence>